<dbReference type="Gene3D" id="3.90.76.10">
    <property type="entry name" value="Dipeptide-binding Protein, Domain 1"/>
    <property type="match status" value="1"/>
</dbReference>
<dbReference type="GO" id="GO:0015833">
    <property type="term" value="P:peptide transport"/>
    <property type="evidence" value="ECO:0007669"/>
    <property type="project" value="TreeGrafter"/>
</dbReference>
<proteinExistence type="inferred from homology"/>
<comment type="subcellular location">
    <subcellularLocation>
        <location evidence="1">Cell envelope</location>
    </subcellularLocation>
</comment>
<comment type="similarity">
    <text evidence="2">Belongs to the bacterial solute-binding protein 5 family.</text>
</comment>
<evidence type="ECO:0000259" key="7">
    <source>
        <dbReference type="Pfam" id="PF00496"/>
    </source>
</evidence>
<evidence type="ECO:0000313" key="9">
    <source>
        <dbReference type="Proteomes" id="UP000522163"/>
    </source>
</evidence>
<dbReference type="GO" id="GO:0030288">
    <property type="term" value="C:outer membrane-bounded periplasmic space"/>
    <property type="evidence" value="ECO:0007669"/>
    <property type="project" value="UniProtKB-ARBA"/>
</dbReference>
<dbReference type="InterPro" id="IPR030678">
    <property type="entry name" value="Peptide/Ni-bd"/>
</dbReference>
<dbReference type="Pfam" id="PF00496">
    <property type="entry name" value="SBP_bac_5"/>
    <property type="match status" value="1"/>
</dbReference>
<feature type="domain" description="Solute-binding protein family 5" evidence="7">
    <location>
        <begin position="93"/>
        <end position="481"/>
    </location>
</feature>
<dbReference type="Gene3D" id="3.40.190.10">
    <property type="entry name" value="Periplasmic binding protein-like II"/>
    <property type="match status" value="1"/>
</dbReference>
<evidence type="ECO:0000313" key="8">
    <source>
        <dbReference type="EMBL" id="MBB6041345.1"/>
    </source>
</evidence>
<evidence type="ECO:0000256" key="2">
    <source>
        <dbReference type="ARBA" id="ARBA00005695"/>
    </source>
</evidence>
<dbReference type="PROSITE" id="PS51257">
    <property type="entry name" value="PROKAR_LIPOPROTEIN"/>
    <property type="match status" value="1"/>
</dbReference>
<dbReference type="Proteomes" id="UP000522163">
    <property type="component" value="Unassembled WGS sequence"/>
</dbReference>
<dbReference type="CDD" id="cd08504">
    <property type="entry name" value="PBP2_OppA"/>
    <property type="match status" value="1"/>
</dbReference>
<dbReference type="FunFam" id="3.90.76.10:FF:000001">
    <property type="entry name" value="Oligopeptide ABC transporter substrate-binding protein"/>
    <property type="match status" value="1"/>
</dbReference>
<dbReference type="Gene3D" id="3.10.105.10">
    <property type="entry name" value="Dipeptide-binding Protein, Domain 3"/>
    <property type="match status" value="1"/>
</dbReference>
<organism evidence="8 9">
    <name type="scientific">Oribacterium sinus</name>
    <dbReference type="NCBI Taxonomy" id="237576"/>
    <lineage>
        <taxon>Bacteria</taxon>
        <taxon>Bacillati</taxon>
        <taxon>Bacillota</taxon>
        <taxon>Clostridia</taxon>
        <taxon>Lachnospirales</taxon>
        <taxon>Lachnospiraceae</taxon>
        <taxon>Oribacterium</taxon>
    </lineage>
</organism>
<feature type="signal peptide" evidence="6">
    <location>
        <begin position="1"/>
        <end position="21"/>
    </location>
</feature>
<dbReference type="GO" id="GO:1904680">
    <property type="term" value="F:peptide transmembrane transporter activity"/>
    <property type="evidence" value="ECO:0007669"/>
    <property type="project" value="TreeGrafter"/>
</dbReference>
<evidence type="ECO:0000256" key="4">
    <source>
        <dbReference type="ARBA" id="ARBA00022729"/>
    </source>
</evidence>
<accession>A0A7W9W1Y3</accession>
<feature type="compositionally biased region" description="Low complexity" evidence="5">
    <location>
        <begin position="34"/>
        <end position="51"/>
    </location>
</feature>
<keyword evidence="4 6" id="KW-0732">Signal</keyword>
<reference evidence="8 9" key="1">
    <citation type="submission" date="2020-08" db="EMBL/GenBank/DDBJ databases">
        <title>Genomic Encyclopedia of Type Strains, Phase IV (KMG-IV): sequencing the most valuable type-strain genomes for metagenomic binning, comparative biology and taxonomic classification.</title>
        <authorList>
            <person name="Goeker M."/>
        </authorList>
    </citation>
    <scope>NUCLEOTIDE SEQUENCE [LARGE SCALE GENOMIC DNA]</scope>
    <source>
        <strain evidence="8 9">DSM 17245</strain>
    </source>
</reference>
<sequence>MRKAKYLLPIAALSLAFLVSCGGADKSKQESAKGESGSQAAEASEASAGGELNVQVGSSPETMDPALNSASDGATYILHAFTGLLSIDKNSDVVPGLAEKWEHSDDGLTWTFHLRPDLKWSDGTDLTAEDFVYSWKRLADPALAAPYGYDLLSVVAGYEEASNGDLDALQVSAPDKDTFVVKLSSPCTFFDQIAAFVSTAPVQKKTVEENGDAWATKPETYVSSGPYRMTEYVDGDRIVYEKNPYYYDKDNITFDKIVWHLIEDGNSVYTAYNQGELDLAKTLPSEEIPSLKGNEEFHLDPMMGTYYISFNIQKAPFNDPKVREALSLAVDRDYVANTIMQGTYTPANNLVGPGISDAGENSSFEEVTKEKYGNFFDNSKYEENLAKAKELLAEAGYPNGQGFPTFSYLTNDASYHKPVAEYLQNAWGQLGLTMNIDIQEWKTVTANRRSGNYDVARNGWVMDYNDPSNMINLFETGNGNNDGKYSNPDFDALVDKARKTANVEEHYDYLHQAEQVLLKDYGACPVAYYTEFYLEKPNLSNVWHTPTGYFLFMYGKKA</sequence>
<feature type="region of interest" description="Disordered" evidence="5">
    <location>
        <begin position="28"/>
        <end position="65"/>
    </location>
</feature>
<dbReference type="FunFam" id="3.10.105.10:FF:000001">
    <property type="entry name" value="Oligopeptide ABC transporter, oligopeptide-binding protein"/>
    <property type="match status" value="1"/>
</dbReference>
<protein>
    <submittedName>
        <fullName evidence="8">Oligopeptide transport system substrate-binding protein</fullName>
    </submittedName>
</protein>
<dbReference type="PANTHER" id="PTHR30290">
    <property type="entry name" value="PERIPLASMIC BINDING COMPONENT OF ABC TRANSPORTER"/>
    <property type="match status" value="1"/>
</dbReference>
<evidence type="ECO:0000256" key="6">
    <source>
        <dbReference type="SAM" id="SignalP"/>
    </source>
</evidence>
<comment type="caution">
    <text evidence="8">The sequence shown here is derived from an EMBL/GenBank/DDBJ whole genome shotgun (WGS) entry which is preliminary data.</text>
</comment>
<dbReference type="GO" id="GO:0043190">
    <property type="term" value="C:ATP-binding cassette (ABC) transporter complex"/>
    <property type="evidence" value="ECO:0007669"/>
    <property type="project" value="InterPro"/>
</dbReference>
<dbReference type="PANTHER" id="PTHR30290:SF10">
    <property type="entry name" value="PERIPLASMIC OLIGOPEPTIDE-BINDING PROTEIN-RELATED"/>
    <property type="match status" value="1"/>
</dbReference>
<feature type="chain" id="PRO_5039676163" evidence="6">
    <location>
        <begin position="22"/>
        <end position="558"/>
    </location>
</feature>
<dbReference type="RefSeq" id="WP_183683981.1">
    <property type="nucleotide sequence ID" value="NZ_JACHHH010000006.1"/>
</dbReference>
<gene>
    <name evidence="8" type="ORF">HNQ46_001325</name>
</gene>
<evidence type="ECO:0000256" key="1">
    <source>
        <dbReference type="ARBA" id="ARBA00004196"/>
    </source>
</evidence>
<dbReference type="InterPro" id="IPR039424">
    <property type="entry name" value="SBP_5"/>
</dbReference>
<dbReference type="SUPFAM" id="SSF53850">
    <property type="entry name" value="Periplasmic binding protein-like II"/>
    <property type="match status" value="1"/>
</dbReference>
<dbReference type="InterPro" id="IPR000914">
    <property type="entry name" value="SBP_5_dom"/>
</dbReference>
<evidence type="ECO:0000256" key="5">
    <source>
        <dbReference type="SAM" id="MobiDB-lite"/>
    </source>
</evidence>
<dbReference type="GeneID" id="85014865"/>
<evidence type="ECO:0000256" key="3">
    <source>
        <dbReference type="ARBA" id="ARBA00022448"/>
    </source>
</evidence>
<dbReference type="AlphaFoldDB" id="A0A7W9W1Y3"/>
<name>A0A7W9W1Y3_9FIRM</name>
<dbReference type="EMBL" id="JACHHH010000006">
    <property type="protein sequence ID" value="MBB6041345.1"/>
    <property type="molecule type" value="Genomic_DNA"/>
</dbReference>
<dbReference type="PIRSF" id="PIRSF002741">
    <property type="entry name" value="MppA"/>
    <property type="match status" value="1"/>
</dbReference>
<keyword evidence="3" id="KW-0813">Transport</keyword>